<dbReference type="GO" id="GO:0009538">
    <property type="term" value="C:photosystem I reaction center"/>
    <property type="evidence" value="ECO:0007669"/>
    <property type="project" value="InterPro"/>
</dbReference>
<dbReference type="AlphaFoldDB" id="A0AAV3X289"/>
<evidence type="ECO:0000259" key="12">
    <source>
        <dbReference type="Pfam" id="PF02605"/>
    </source>
</evidence>
<keyword evidence="8 11" id="KW-0472">Membrane</keyword>
<proteinExistence type="inferred from homology"/>
<reference evidence="13" key="1">
    <citation type="submission" date="2019-10" db="EMBL/GenBank/DDBJ databases">
        <title>Draft genome sequece of Microseira wollei NIES-4236.</title>
        <authorList>
            <person name="Yamaguchi H."/>
            <person name="Suzuki S."/>
            <person name="Kawachi M."/>
        </authorList>
    </citation>
    <scope>NUCLEOTIDE SEQUENCE</scope>
    <source>
        <strain evidence="13">NIES-4236</strain>
    </source>
</reference>
<feature type="transmembrane region" description="Helical" evidence="11">
    <location>
        <begin position="130"/>
        <end position="152"/>
    </location>
</feature>
<dbReference type="InterPro" id="IPR022980">
    <property type="entry name" value="PSI_suXI"/>
</dbReference>
<keyword evidence="7 11" id="KW-1133">Transmembrane helix</keyword>
<dbReference type="GO" id="GO:0015979">
    <property type="term" value="P:photosynthesis"/>
    <property type="evidence" value="ECO:0007669"/>
    <property type="project" value="UniProtKB-KW"/>
</dbReference>
<comment type="subcellular location">
    <subcellularLocation>
        <location evidence="1">Membrane</location>
        <topology evidence="1">Multi-pass membrane protein</topology>
    </subcellularLocation>
</comment>
<dbReference type="SUPFAM" id="SSF81568">
    <property type="entry name" value="Photosystem I reaction center subunit XI, PsaL"/>
    <property type="match status" value="1"/>
</dbReference>
<accession>A0AAV3X289</accession>
<dbReference type="InterPro" id="IPR003757">
    <property type="entry name" value="PSI_PsaL"/>
</dbReference>
<evidence type="ECO:0000256" key="9">
    <source>
        <dbReference type="ARBA" id="ARBA00032768"/>
    </source>
</evidence>
<comment type="similarity">
    <text evidence="2">Belongs to the PsaL family.</text>
</comment>
<organism evidence="13 14">
    <name type="scientific">Microseira wollei NIES-4236</name>
    <dbReference type="NCBI Taxonomy" id="2530354"/>
    <lineage>
        <taxon>Bacteria</taxon>
        <taxon>Bacillati</taxon>
        <taxon>Cyanobacteriota</taxon>
        <taxon>Cyanophyceae</taxon>
        <taxon>Oscillatoriophycideae</taxon>
        <taxon>Aerosakkonematales</taxon>
        <taxon>Aerosakkonemataceae</taxon>
        <taxon>Microseira</taxon>
    </lineage>
</organism>
<evidence type="ECO:0000256" key="6">
    <source>
        <dbReference type="ARBA" id="ARBA00022836"/>
    </source>
</evidence>
<comment type="caution">
    <text evidence="13">The sequence shown here is derived from an EMBL/GenBank/DDBJ whole genome shotgun (WGS) entry which is preliminary data.</text>
</comment>
<dbReference type="PANTHER" id="PTHR34803">
    <property type="entry name" value="PHOTOSYSTEM I REACTION CENTER SUBUNIT XI, CHLOROPLASTIC"/>
    <property type="match status" value="1"/>
</dbReference>
<dbReference type="Pfam" id="PF02605">
    <property type="entry name" value="PsaL"/>
    <property type="match status" value="1"/>
</dbReference>
<protein>
    <recommendedName>
        <fullName evidence="3">Photosystem I reaction center subunit XI</fullName>
    </recommendedName>
    <alternativeName>
        <fullName evidence="9">PSI subunit V</fullName>
    </alternativeName>
    <alternativeName>
        <fullName evidence="10">PSI-L</fullName>
    </alternativeName>
</protein>
<evidence type="ECO:0000313" key="14">
    <source>
        <dbReference type="Proteomes" id="UP001050975"/>
    </source>
</evidence>
<evidence type="ECO:0000256" key="3">
    <source>
        <dbReference type="ARBA" id="ARBA00019514"/>
    </source>
</evidence>
<dbReference type="InterPro" id="IPR036592">
    <property type="entry name" value="PSI_PsaL_sf"/>
</dbReference>
<dbReference type="Gene3D" id="1.20.1240.10">
    <property type="entry name" value="Photosystem I PsaL, reaction centre subunit XI"/>
    <property type="match status" value="1"/>
</dbReference>
<keyword evidence="6" id="KW-0603">Photosystem I</keyword>
<keyword evidence="14" id="KW-1185">Reference proteome</keyword>
<keyword evidence="5 11" id="KW-0812">Transmembrane</keyword>
<feature type="domain" description="Photosystem I PsaL reaction centre subunit XI" evidence="12">
    <location>
        <begin position="12"/>
        <end position="150"/>
    </location>
</feature>
<evidence type="ECO:0000256" key="11">
    <source>
        <dbReference type="SAM" id="Phobius"/>
    </source>
</evidence>
<sequence length="165" mass="17450">MSDPRNRELVYAAGDPQTGNLVTPINGSGFTKAFLGNLPAYRKGLSPLRRGLEVGMAHGYWLFGPFAYTSQFRMSKVADVVGLIEAILLIVIASLAMSLYANSNPPKPVVVDPLPEAPASFSTQEGWTDFSSGFLVGGIGGAAFAYVVYLAFKSGVFQAFGSFGG</sequence>
<dbReference type="Proteomes" id="UP001050975">
    <property type="component" value="Unassembled WGS sequence"/>
</dbReference>
<evidence type="ECO:0000256" key="4">
    <source>
        <dbReference type="ARBA" id="ARBA00022531"/>
    </source>
</evidence>
<evidence type="ECO:0000313" key="13">
    <source>
        <dbReference type="EMBL" id="GET35271.1"/>
    </source>
</evidence>
<evidence type="ECO:0000256" key="1">
    <source>
        <dbReference type="ARBA" id="ARBA00004141"/>
    </source>
</evidence>
<keyword evidence="4" id="KW-0602">Photosynthesis</keyword>
<dbReference type="EMBL" id="BLAY01000001">
    <property type="protein sequence ID" value="GET35271.1"/>
    <property type="molecule type" value="Genomic_DNA"/>
</dbReference>
<name>A0AAV3X289_9CYAN</name>
<evidence type="ECO:0000256" key="5">
    <source>
        <dbReference type="ARBA" id="ARBA00022692"/>
    </source>
</evidence>
<feature type="transmembrane region" description="Helical" evidence="11">
    <location>
        <begin position="80"/>
        <end position="101"/>
    </location>
</feature>
<evidence type="ECO:0000256" key="2">
    <source>
        <dbReference type="ARBA" id="ARBA00008820"/>
    </source>
</evidence>
<dbReference type="PANTHER" id="PTHR34803:SF2">
    <property type="entry name" value="PHOTOSYSTEM I REACTION CENTER SUBUNIT XI, CHLOROPLASTIC"/>
    <property type="match status" value="1"/>
</dbReference>
<gene>
    <name evidence="13" type="ORF">MiSe_00130</name>
</gene>
<evidence type="ECO:0000256" key="7">
    <source>
        <dbReference type="ARBA" id="ARBA00022989"/>
    </source>
</evidence>
<evidence type="ECO:0000256" key="8">
    <source>
        <dbReference type="ARBA" id="ARBA00023136"/>
    </source>
</evidence>
<dbReference type="RefSeq" id="WP_226572492.1">
    <property type="nucleotide sequence ID" value="NZ_BLAY01000001.1"/>
</dbReference>
<evidence type="ECO:0000256" key="10">
    <source>
        <dbReference type="ARBA" id="ARBA00033437"/>
    </source>
</evidence>